<reference evidence="3" key="1">
    <citation type="submission" date="2016-10" db="EMBL/GenBank/DDBJ databases">
        <authorList>
            <person name="Varghese N."/>
            <person name="Submissions S."/>
        </authorList>
    </citation>
    <scope>NUCLEOTIDE SEQUENCE [LARGE SCALE GENOMIC DNA]</scope>
    <source>
        <strain evidence="3">CGMCC 4.3147</strain>
    </source>
</reference>
<feature type="transmembrane region" description="Helical" evidence="1">
    <location>
        <begin position="73"/>
        <end position="95"/>
    </location>
</feature>
<keyword evidence="1" id="KW-0472">Membrane</keyword>
<sequence>MSQTPPQPTGRNRPGAVSAAVWIQILLALFLVAQAVVGFLYGADAQDAAEAELEAQGFSTSDLPDGFTFEGGGVNAIVFIAFAVLLVVFALLNAAGNRVGRILTWIVQPLVLICSGVLAFGIIAGAASLDAGLEASGTEGIDAQALMDAAYGAYPSWTPVVDYGVVALGVLGSLLVVILLALPAANAYFRKEEPEKFIPGAPAA</sequence>
<dbReference type="Proteomes" id="UP000198662">
    <property type="component" value="Unassembled WGS sequence"/>
</dbReference>
<dbReference type="RefSeq" id="WP_091046014.1">
    <property type="nucleotide sequence ID" value="NZ_FNGF01000002.1"/>
</dbReference>
<feature type="transmembrane region" description="Helical" evidence="1">
    <location>
        <begin position="21"/>
        <end position="43"/>
    </location>
</feature>
<name>A0A1G9FBH6_9ACTN</name>
<proteinExistence type="predicted"/>
<evidence type="ECO:0000313" key="3">
    <source>
        <dbReference type="Proteomes" id="UP000198662"/>
    </source>
</evidence>
<keyword evidence="3" id="KW-1185">Reference proteome</keyword>
<evidence type="ECO:0000256" key="1">
    <source>
        <dbReference type="SAM" id="Phobius"/>
    </source>
</evidence>
<organism evidence="2 3">
    <name type="scientific">Glycomyces sambucus</name>
    <dbReference type="NCBI Taxonomy" id="380244"/>
    <lineage>
        <taxon>Bacteria</taxon>
        <taxon>Bacillati</taxon>
        <taxon>Actinomycetota</taxon>
        <taxon>Actinomycetes</taxon>
        <taxon>Glycomycetales</taxon>
        <taxon>Glycomycetaceae</taxon>
        <taxon>Glycomyces</taxon>
    </lineage>
</organism>
<gene>
    <name evidence="2" type="ORF">SAMN05216298_1689</name>
</gene>
<keyword evidence="1" id="KW-0812">Transmembrane</keyword>
<protein>
    <submittedName>
        <fullName evidence="2">Uncharacterized protein</fullName>
    </submittedName>
</protein>
<dbReference type="OrthoDB" id="5188995at2"/>
<evidence type="ECO:0000313" key="2">
    <source>
        <dbReference type="EMBL" id="SDK85735.1"/>
    </source>
</evidence>
<dbReference type="EMBL" id="FNGF01000002">
    <property type="protein sequence ID" value="SDK85735.1"/>
    <property type="molecule type" value="Genomic_DNA"/>
</dbReference>
<feature type="transmembrane region" description="Helical" evidence="1">
    <location>
        <begin position="102"/>
        <end position="127"/>
    </location>
</feature>
<accession>A0A1G9FBH6</accession>
<dbReference type="STRING" id="380244.SAMN05216298_1689"/>
<keyword evidence="1" id="KW-1133">Transmembrane helix</keyword>
<dbReference type="AlphaFoldDB" id="A0A1G9FBH6"/>
<feature type="transmembrane region" description="Helical" evidence="1">
    <location>
        <begin position="163"/>
        <end position="189"/>
    </location>
</feature>